<organism evidence="1">
    <name type="scientific">marine sediment metagenome</name>
    <dbReference type="NCBI Taxonomy" id="412755"/>
    <lineage>
        <taxon>unclassified sequences</taxon>
        <taxon>metagenomes</taxon>
        <taxon>ecological metagenomes</taxon>
    </lineage>
</organism>
<dbReference type="Gene3D" id="3.10.450.50">
    <property type="match status" value="1"/>
</dbReference>
<accession>X1GT96</accession>
<proteinExistence type="predicted"/>
<dbReference type="EMBL" id="BARU01006739">
    <property type="protein sequence ID" value="GAH36233.1"/>
    <property type="molecule type" value="Genomic_DNA"/>
</dbReference>
<evidence type="ECO:0008006" key="2">
    <source>
        <dbReference type="Google" id="ProtNLM"/>
    </source>
</evidence>
<dbReference type="AlphaFoldDB" id="X1GT96"/>
<dbReference type="InterPro" id="IPR032710">
    <property type="entry name" value="NTF2-like_dom_sf"/>
</dbReference>
<protein>
    <recommendedName>
        <fullName evidence="2">SnoaL-like domain-containing protein</fullName>
    </recommendedName>
</protein>
<comment type="caution">
    <text evidence="1">The sequence shown here is derived from an EMBL/GenBank/DDBJ whole genome shotgun (WGS) entry which is preliminary data.</text>
</comment>
<reference evidence="1" key="1">
    <citation type="journal article" date="2014" name="Front. Microbiol.">
        <title>High frequency of phylogenetically diverse reductive dehalogenase-homologous genes in deep subseafloor sedimentary metagenomes.</title>
        <authorList>
            <person name="Kawai M."/>
            <person name="Futagami T."/>
            <person name="Toyoda A."/>
            <person name="Takaki Y."/>
            <person name="Nishi S."/>
            <person name="Hori S."/>
            <person name="Arai W."/>
            <person name="Tsubouchi T."/>
            <person name="Morono Y."/>
            <person name="Uchiyama I."/>
            <person name="Ito T."/>
            <person name="Fujiyama A."/>
            <person name="Inagaki F."/>
            <person name="Takami H."/>
        </authorList>
    </citation>
    <scope>NUCLEOTIDE SEQUENCE</scope>
    <source>
        <strain evidence="1">Expedition CK06-06</strain>
    </source>
</reference>
<evidence type="ECO:0000313" key="1">
    <source>
        <dbReference type="EMBL" id="GAH36233.1"/>
    </source>
</evidence>
<name>X1GT96_9ZZZZ</name>
<gene>
    <name evidence="1" type="ORF">S03H2_13278</name>
</gene>
<dbReference type="SUPFAM" id="SSF54427">
    <property type="entry name" value="NTF2-like"/>
    <property type="match status" value="1"/>
</dbReference>
<sequence length="184" mass="21436">MSRKLFILIFVLSCLALSASVFADEKAENKKNVELVREVVTREIESGPEGDAEKYISCYHGPSFVQYRIYTTKDPKNPNNLWITSAGPDAVRASAENLKKQKSRLDEHPELYYYYEVQHVHVMGDNAIAVPTFWQIMPDQEKRERFFHTHQTLYMLTKIKGEWKITSKISHMTSSDEIVKMRPY</sequence>